<sequence length="683" mass="77226">MHGLWVLYGYAKKYPENQLNKKIMIEGVVASLIDRDKAVSKFLFATKDGLIRLSVYPNKNLRPWQLTPGSRWRLHVKLQMAKGFSNPGVFNYANWLKRQQVKAVGYVNTTEKAQFRGIDYRYFVERLRYRIERILQKTIKDTQSRALASALLIGNKNELTLEDKRLFQQTGTSHLIAISGLHIGMIALFAFCLLRVLWSCSVRLCQWLPAQKAGLIAAVISAFGYSLLAGFAIPTERAFIMVLVFSVGLFINRKINSFYLLLVAGVIIVLWQPLSLFEPGFWLSFMAVFFLIVINRSLLSLAKFKRYLLIQLLLMILLIPLTIFWFQGFSMVGVIANLVAIPWVSFLVVPSLFINLLLSLFGINLWFISAYLIQLLVLWLNLLPIDMLFFYWHSISMLAVISAVIGLTLLLFPLPWYLRVLSIALFLPIFQKARLPSDVAFKMTVLDVGQGLAIVIQTPETVVVYDTAGSDGKKFIVAEQTLIPYLKYQGIHHIDTLIISHKDKDHSGGLEHVLNEFTVTNIFSNEKISAVNAEICHEGLQWQVHGVRFQFLTANHLKGNNGSCVLKVSFNDQSVLLTGDIYKTAERYLLNNHRRLLPSTILLAPHHGSSSSSSKDFIEAVSPKYVIFSSGKHDGFKHPHSEVVQNYQTAGIKILNTAQNGAITAIFKDNGELVIETNKTEEE</sequence>
<dbReference type="SMART" id="SM00849">
    <property type="entry name" value="Lactamase_B"/>
    <property type="match status" value="1"/>
</dbReference>
<feature type="transmembrane region" description="Helical" evidence="6">
    <location>
        <begin position="258"/>
        <end position="274"/>
    </location>
</feature>
<dbReference type="GO" id="GO:0030420">
    <property type="term" value="P:establishment of competence for transformation"/>
    <property type="evidence" value="ECO:0007669"/>
    <property type="project" value="InterPro"/>
</dbReference>
<comment type="caution">
    <text evidence="8">The sequence shown here is derived from an EMBL/GenBank/DDBJ whole genome shotgun (WGS) entry which is preliminary data.</text>
</comment>
<feature type="transmembrane region" description="Helical" evidence="6">
    <location>
        <begin position="365"/>
        <end position="383"/>
    </location>
</feature>
<evidence type="ECO:0000256" key="4">
    <source>
        <dbReference type="ARBA" id="ARBA00022989"/>
    </source>
</evidence>
<feature type="transmembrane region" description="Helical" evidence="6">
    <location>
        <begin position="175"/>
        <end position="198"/>
    </location>
</feature>
<dbReference type="GO" id="GO:0005886">
    <property type="term" value="C:plasma membrane"/>
    <property type="evidence" value="ECO:0007669"/>
    <property type="project" value="UniProtKB-SubCell"/>
</dbReference>
<evidence type="ECO:0000259" key="7">
    <source>
        <dbReference type="SMART" id="SM00849"/>
    </source>
</evidence>
<dbReference type="PANTHER" id="PTHR30619:SF1">
    <property type="entry name" value="RECOMBINATION PROTEIN 2"/>
    <property type="match status" value="1"/>
</dbReference>
<name>A0A8J2Z5F4_9GAMM</name>
<keyword evidence="4 6" id="KW-1133">Transmembrane helix</keyword>
<evidence type="ECO:0000256" key="6">
    <source>
        <dbReference type="SAM" id="Phobius"/>
    </source>
</evidence>
<evidence type="ECO:0000256" key="5">
    <source>
        <dbReference type="ARBA" id="ARBA00023136"/>
    </source>
</evidence>
<dbReference type="InterPro" id="IPR025405">
    <property type="entry name" value="DUF4131"/>
</dbReference>
<feature type="transmembrane region" description="Helical" evidence="6">
    <location>
        <begin position="210"/>
        <end position="228"/>
    </location>
</feature>
<feature type="transmembrane region" description="Helical" evidence="6">
    <location>
        <begin position="389"/>
        <end position="412"/>
    </location>
</feature>
<evidence type="ECO:0000313" key="8">
    <source>
        <dbReference type="EMBL" id="GGG02736.1"/>
    </source>
</evidence>
<reference evidence="8" key="2">
    <citation type="submission" date="2020-09" db="EMBL/GenBank/DDBJ databases">
        <authorList>
            <person name="Sun Q."/>
            <person name="Zhou Y."/>
        </authorList>
    </citation>
    <scope>NUCLEOTIDE SEQUENCE</scope>
    <source>
        <strain evidence="8">CGMCC 1.15758</strain>
    </source>
</reference>
<keyword evidence="2" id="KW-1003">Cell membrane</keyword>
<feature type="transmembrane region" description="Helical" evidence="6">
    <location>
        <begin position="280"/>
        <end position="299"/>
    </location>
</feature>
<dbReference type="PANTHER" id="PTHR30619">
    <property type="entry name" value="DNA INTERNALIZATION/COMPETENCE PROTEIN COMEC/REC2"/>
    <property type="match status" value="1"/>
</dbReference>
<evidence type="ECO:0000313" key="9">
    <source>
        <dbReference type="Proteomes" id="UP000636949"/>
    </source>
</evidence>
<dbReference type="Pfam" id="PF13567">
    <property type="entry name" value="DUF4131"/>
    <property type="match status" value="1"/>
</dbReference>
<dbReference type="SUPFAM" id="SSF56281">
    <property type="entry name" value="Metallo-hydrolase/oxidoreductase"/>
    <property type="match status" value="1"/>
</dbReference>
<dbReference type="NCBIfam" id="TIGR00361">
    <property type="entry name" value="ComEC_Rec2"/>
    <property type="match status" value="1"/>
</dbReference>
<dbReference type="Gene3D" id="3.60.15.10">
    <property type="entry name" value="Ribonuclease Z/Hydroxyacylglutathione hydrolase-like"/>
    <property type="match status" value="1"/>
</dbReference>
<feature type="transmembrane region" description="Helical" evidence="6">
    <location>
        <begin position="306"/>
        <end position="326"/>
    </location>
</feature>
<dbReference type="Pfam" id="PF03772">
    <property type="entry name" value="Competence"/>
    <property type="match status" value="1"/>
</dbReference>
<accession>A0A8J2Z5F4</accession>
<evidence type="ECO:0000256" key="1">
    <source>
        <dbReference type="ARBA" id="ARBA00004651"/>
    </source>
</evidence>
<dbReference type="CDD" id="cd07731">
    <property type="entry name" value="ComA-like_MBL-fold"/>
    <property type="match status" value="1"/>
</dbReference>
<dbReference type="InterPro" id="IPR004797">
    <property type="entry name" value="Competence_ComEC/Rec2"/>
</dbReference>
<keyword evidence="9" id="KW-1185">Reference proteome</keyword>
<feature type="domain" description="Metallo-beta-lactamase" evidence="7">
    <location>
        <begin position="450"/>
        <end position="632"/>
    </location>
</feature>
<gene>
    <name evidence="8" type="ORF">GCM10010995_20140</name>
</gene>
<keyword evidence="3 6" id="KW-0812">Transmembrane</keyword>
<protein>
    <submittedName>
        <fullName evidence="8">DNA internalization-related competence protein ComEC/Rec2</fullName>
    </submittedName>
</protein>
<dbReference type="InterPro" id="IPR035681">
    <property type="entry name" value="ComA-like_MBL"/>
</dbReference>
<dbReference type="InterPro" id="IPR052159">
    <property type="entry name" value="Competence_DNA_uptake"/>
</dbReference>
<evidence type="ECO:0000256" key="2">
    <source>
        <dbReference type="ARBA" id="ARBA00022475"/>
    </source>
</evidence>
<feature type="transmembrane region" description="Helical" evidence="6">
    <location>
        <begin position="332"/>
        <end position="358"/>
    </location>
</feature>
<dbReference type="InterPro" id="IPR004477">
    <property type="entry name" value="ComEC_N"/>
</dbReference>
<organism evidence="8 9">
    <name type="scientific">Cysteiniphilum litorale</name>
    <dbReference type="NCBI Taxonomy" id="2056700"/>
    <lineage>
        <taxon>Bacteria</taxon>
        <taxon>Pseudomonadati</taxon>
        <taxon>Pseudomonadota</taxon>
        <taxon>Gammaproteobacteria</taxon>
        <taxon>Thiotrichales</taxon>
        <taxon>Fastidiosibacteraceae</taxon>
        <taxon>Cysteiniphilum</taxon>
    </lineage>
</organism>
<dbReference type="NCBIfam" id="TIGR00360">
    <property type="entry name" value="ComEC_N-term"/>
    <property type="match status" value="1"/>
</dbReference>
<comment type="subcellular location">
    <subcellularLocation>
        <location evidence="1">Cell membrane</location>
        <topology evidence="1">Multi-pass membrane protein</topology>
    </subcellularLocation>
</comment>
<dbReference type="Proteomes" id="UP000636949">
    <property type="component" value="Unassembled WGS sequence"/>
</dbReference>
<dbReference type="EMBL" id="BMJS01000025">
    <property type="protein sequence ID" value="GGG02736.1"/>
    <property type="molecule type" value="Genomic_DNA"/>
</dbReference>
<keyword evidence="5 6" id="KW-0472">Membrane</keyword>
<dbReference type="InterPro" id="IPR036866">
    <property type="entry name" value="RibonucZ/Hydroxyglut_hydro"/>
</dbReference>
<dbReference type="Pfam" id="PF00753">
    <property type="entry name" value="Lactamase_B"/>
    <property type="match status" value="1"/>
</dbReference>
<proteinExistence type="predicted"/>
<reference evidence="8" key="1">
    <citation type="journal article" date="2014" name="Int. J. Syst. Evol. Microbiol.">
        <title>Complete genome sequence of Corynebacterium casei LMG S-19264T (=DSM 44701T), isolated from a smear-ripened cheese.</title>
        <authorList>
            <consortium name="US DOE Joint Genome Institute (JGI-PGF)"/>
            <person name="Walter F."/>
            <person name="Albersmeier A."/>
            <person name="Kalinowski J."/>
            <person name="Ruckert C."/>
        </authorList>
    </citation>
    <scope>NUCLEOTIDE SEQUENCE</scope>
    <source>
        <strain evidence="8">CGMCC 1.15758</strain>
    </source>
</reference>
<evidence type="ECO:0000256" key="3">
    <source>
        <dbReference type="ARBA" id="ARBA00022692"/>
    </source>
</evidence>
<dbReference type="AlphaFoldDB" id="A0A8J2Z5F4"/>
<dbReference type="InterPro" id="IPR001279">
    <property type="entry name" value="Metallo-B-lactamas"/>
</dbReference>